<keyword evidence="2" id="KW-0238">DNA-binding</keyword>
<organism evidence="5 6">
    <name type="scientific">Pontibacter saemangeumensis</name>
    <dbReference type="NCBI Taxonomy" id="1084525"/>
    <lineage>
        <taxon>Bacteria</taxon>
        <taxon>Pseudomonadati</taxon>
        <taxon>Bacteroidota</taxon>
        <taxon>Cytophagia</taxon>
        <taxon>Cytophagales</taxon>
        <taxon>Hymenobacteraceae</taxon>
        <taxon>Pontibacter</taxon>
    </lineage>
</organism>
<keyword evidence="1" id="KW-0805">Transcription regulation</keyword>
<dbReference type="Proteomes" id="UP001500552">
    <property type="component" value="Unassembled WGS sequence"/>
</dbReference>
<dbReference type="EMBL" id="BAABHC010000016">
    <property type="protein sequence ID" value="GAA4436859.1"/>
    <property type="molecule type" value="Genomic_DNA"/>
</dbReference>
<accession>A0ABP8LX13</accession>
<name>A0ABP8LX13_9BACT</name>
<dbReference type="SUPFAM" id="SSF46689">
    <property type="entry name" value="Homeodomain-like"/>
    <property type="match status" value="1"/>
</dbReference>
<dbReference type="InterPro" id="IPR018062">
    <property type="entry name" value="HTH_AraC-typ_CS"/>
</dbReference>
<evidence type="ECO:0000313" key="6">
    <source>
        <dbReference type="Proteomes" id="UP001500552"/>
    </source>
</evidence>
<dbReference type="InterPro" id="IPR014710">
    <property type="entry name" value="RmlC-like_jellyroll"/>
</dbReference>
<dbReference type="InterPro" id="IPR009057">
    <property type="entry name" value="Homeodomain-like_sf"/>
</dbReference>
<evidence type="ECO:0000256" key="3">
    <source>
        <dbReference type="ARBA" id="ARBA00023163"/>
    </source>
</evidence>
<keyword evidence="3" id="KW-0804">Transcription</keyword>
<dbReference type="Pfam" id="PF12833">
    <property type="entry name" value="HTH_18"/>
    <property type="match status" value="1"/>
</dbReference>
<dbReference type="SMART" id="SM00342">
    <property type="entry name" value="HTH_ARAC"/>
    <property type="match status" value="1"/>
</dbReference>
<feature type="domain" description="HTH araC/xylS-type" evidence="4">
    <location>
        <begin position="204"/>
        <end position="304"/>
    </location>
</feature>
<evidence type="ECO:0000256" key="1">
    <source>
        <dbReference type="ARBA" id="ARBA00023015"/>
    </source>
</evidence>
<dbReference type="InterPro" id="IPR037923">
    <property type="entry name" value="HTH-like"/>
</dbReference>
<protein>
    <submittedName>
        <fullName evidence="5">AraC family transcriptional regulator</fullName>
    </submittedName>
</protein>
<comment type="caution">
    <text evidence="5">The sequence shown here is derived from an EMBL/GenBank/DDBJ whole genome shotgun (WGS) entry which is preliminary data.</text>
</comment>
<dbReference type="InterPro" id="IPR003313">
    <property type="entry name" value="AraC-bd"/>
</dbReference>
<proteinExistence type="predicted"/>
<dbReference type="Gene3D" id="2.60.120.10">
    <property type="entry name" value="Jelly Rolls"/>
    <property type="match status" value="1"/>
</dbReference>
<reference evidence="6" key="1">
    <citation type="journal article" date="2019" name="Int. J. Syst. Evol. Microbiol.">
        <title>The Global Catalogue of Microorganisms (GCM) 10K type strain sequencing project: providing services to taxonomists for standard genome sequencing and annotation.</title>
        <authorList>
            <consortium name="The Broad Institute Genomics Platform"/>
            <consortium name="The Broad Institute Genome Sequencing Center for Infectious Disease"/>
            <person name="Wu L."/>
            <person name="Ma J."/>
        </authorList>
    </citation>
    <scope>NUCLEOTIDE SEQUENCE [LARGE SCALE GENOMIC DNA]</scope>
    <source>
        <strain evidence="6">JCM 17926</strain>
    </source>
</reference>
<dbReference type="SUPFAM" id="SSF51215">
    <property type="entry name" value="Regulatory protein AraC"/>
    <property type="match status" value="1"/>
</dbReference>
<dbReference type="InterPro" id="IPR018060">
    <property type="entry name" value="HTH_AraC"/>
</dbReference>
<dbReference type="Pfam" id="PF02311">
    <property type="entry name" value="AraC_binding"/>
    <property type="match status" value="1"/>
</dbReference>
<evidence type="ECO:0000256" key="2">
    <source>
        <dbReference type="ARBA" id="ARBA00023125"/>
    </source>
</evidence>
<keyword evidence="6" id="KW-1185">Reference proteome</keyword>
<evidence type="ECO:0000259" key="4">
    <source>
        <dbReference type="PROSITE" id="PS01124"/>
    </source>
</evidence>
<sequence length="315" mass="37283">MAKDNVVKIYYSMVDMPLYLYFQSMKRYIQYEPFNIYLFDTGTWQHPVHKHSYFEIIFIRSGSGLHVINDNTVRYTAGDVFLLGPEDYHYFEIREHTTFCYIRFTEVYINAPALPSVPDWQRTIAFILHSPYQCNGTIVTETDEKEQLDRLLTVLLYEYDNRHDSSYELIMNSIMKAMLGMLARNMVRQNLQERKKAKNSRLIEDIMLYISQHIYEPDALRIERLVEKFNFSPGYLGIFFKKETGETLQQYILHYKLKMIESRLLASEMTISQITHEFGFTDGSHLNKLFKKHFGVAPGEYRAMRLSNKAKAEKT</sequence>
<evidence type="ECO:0000313" key="5">
    <source>
        <dbReference type="EMBL" id="GAA4436859.1"/>
    </source>
</evidence>
<dbReference type="PROSITE" id="PS01124">
    <property type="entry name" value="HTH_ARAC_FAMILY_2"/>
    <property type="match status" value="1"/>
</dbReference>
<dbReference type="PROSITE" id="PS00041">
    <property type="entry name" value="HTH_ARAC_FAMILY_1"/>
    <property type="match status" value="1"/>
</dbReference>
<gene>
    <name evidence="5" type="ORF">GCM10023188_30410</name>
</gene>
<dbReference type="Gene3D" id="1.10.10.60">
    <property type="entry name" value="Homeodomain-like"/>
    <property type="match status" value="2"/>
</dbReference>
<dbReference type="PANTHER" id="PTHR43280">
    <property type="entry name" value="ARAC-FAMILY TRANSCRIPTIONAL REGULATOR"/>
    <property type="match status" value="1"/>
</dbReference>
<dbReference type="PANTHER" id="PTHR43280:SF34">
    <property type="entry name" value="ARAC-FAMILY TRANSCRIPTIONAL REGULATOR"/>
    <property type="match status" value="1"/>
</dbReference>